<accession>A0AC34QDK2</accession>
<dbReference type="WBParaSite" id="JU765_v2.g15436.t1">
    <property type="protein sequence ID" value="JU765_v2.g15436.t1"/>
    <property type="gene ID" value="JU765_v2.g15436"/>
</dbReference>
<sequence>MSKNLTEYIKFLGWTKWFKKSRAKLDAGCQLCKMLHKKERHRISNIVDWHHSKSQTETKFSEKLLNKN</sequence>
<evidence type="ECO:0000313" key="2">
    <source>
        <dbReference type="WBParaSite" id="JU765_v2.g15436.t1"/>
    </source>
</evidence>
<protein>
    <submittedName>
        <fullName evidence="2">Uncharacterized protein</fullName>
    </submittedName>
</protein>
<proteinExistence type="predicted"/>
<name>A0AC34QDK2_9BILA</name>
<reference evidence="2" key="1">
    <citation type="submission" date="2022-11" db="UniProtKB">
        <authorList>
            <consortium name="WormBaseParasite"/>
        </authorList>
    </citation>
    <scope>IDENTIFICATION</scope>
</reference>
<evidence type="ECO:0000313" key="1">
    <source>
        <dbReference type="Proteomes" id="UP000887576"/>
    </source>
</evidence>
<dbReference type="Proteomes" id="UP000887576">
    <property type="component" value="Unplaced"/>
</dbReference>
<organism evidence="1 2">
    <name type="scientific">Panagrolaimus sp. JU765</name>
    <dbReference type="NCBI Taxonomy" id="591449"/>
    <lineage>
        <taxon>Eukaryota</taxon>
        <taxon>Metazoa</taxon>
        <taxon>Ecdysozoa</taxon>
        <taxon>Nematoda</taxon>
        <taxon>Chromadorea</taxon>
        <taxon>Rhabditida</taxon>
        <taxon>Tylenchina</taxon>
        <taxon>Panagrolaimomorpha</taxon>
        <taxon>Panagrolaimoidea</taxon>
        <taxon>Panagrolaimidae</taxon>
        <taxon>Panagrolaimus</taxon>
    </lineage>
</organism>